<keyword evidence="3" id="KW-1185">Reference proteome</keyword>
<evidence type="ECO:0000313" key="2">
    <source>
        <dbReference type="EMBL" id="UYU30674.1"/>
    </source>
</evidence>
<evidence type="ECO:0008006" key="4">
    <source>
        <dbReference type="Google" id="ProtNLM"/>
    </source>
</evidence>
<reference evidence="2 3" key="1">
    <citation type="submission" date="2021-05" db="EMBL/GenBank/DDBJ databases">
        <title>Isolation, identification, and the growth promoting effects of Pantoea dispersa strain YSD J2 from the aboveground leaves of Cyperus esculentus L.Var. Sativus.</title>
        <authorList>
            <person name="Wang S."/>
            <person name="Tang X.M."/>
            <person name="Huang Y.N."/>
        </authorList>
    </citation>
    <scope>NUCLEOTIDE SEQUENCE [LARGE SCALE GENOMIC DNA]</scope>
    <source>
        <strain evidence="3">YSD YN2</strain>
    </source>
</reference>
<proteinExistence type="predicted"/>
<keyword evidence="1" id="KW-0732">Signal</keyword>
<evidence type="ECO:0000256" key="1">
    <source>
        <dbReference type="SAM" id="SignalP"/>
    </source>
</evidence>
<dbReference type="EMBL" id="CP074352">
    <property type="protein sequence ID" value="UYU30674.1"/>
    <property type="molecule type" value="Genomic_DNA"/>
</dbReference>
<feature type="chain" id="PRO_5047351502" description="Lipoprotein" evidence="1">
    <location>
        <begin position="19"/>
        <end position="134"/>
    </location>
</feature>
<protein>
    <recommendedName>
        <fullName evidence="4">Lipoprotein</fullName>
    </recommendedName>
</protein>
<evidence type="ECO:0000313" key="3">
    <source>
        <dbReference type="Proteomes" id="UP001156318"/>
    </source>
</evidence>
<name>A0ABY6JD54_9ENTR</name>
<organism evidence="2 3">
    <name type="scientific">Siccibacter colletis</name>
    <dbReference type="NCBI Taxonomy" id="1505757"/>
    <lineage>
        <taxon>Bacteria</taxon>
        <taxon>Pseudomonadati</taxon>
        <taxon>Pseudomonadota</taxon>
        <taxon>Gammaproteobacteria</taxon>
        <taxon>Enterobacterales</taxon>
        <taxon>Enterobacteriaceae</taxon>
        <taxon>Siccibacter</taxon>
    </lineage>
</organism>
<dbReference type="Proteomes" id="UP001156318">
    <property type="component" value="Chromosome"/>
</dbReference>
<feature type="signal peptide" evidence="1">
    <location>
        <begin position="1"/>
        <end position="18"/>
    </location>
</feature>
<dbReference type="RefSeq" id="WP_264384367.1">
    <property type="nucleotide sequence ID" value="NZ_CP074352.1"/>
</dbReference>
<accession>A0ABY6JD54</accession>
<gene>
    <name evidence="2" type="ORF">KFZ77_12415</name>
</gene>
<sequence length="134" mass="14501">MKTTLLFLLACTAFSASADCWVVTNFNGEFTSGRNEWKFERLSKPNYTLHIAIDGKKASITAGQGTQQGEPRALTILSPTALNSFRSNDGVTETENFAIQNDKVFYSSVIQNVRGTEEAGVIVMVGDVAGKCQG</sequence>